<name>A0A2J8MG43_PANTR</name>
<dbReference type="InterPro" id="IPR033310">
    <property type="entry name" value="Mms4/EME1/EME2"/>
</dbReference>
<keyword evidence="5" id="KW-0539">Nucleus</keyword>
<dbReference type="FunFam" id="3.40.1620.30:FF:000001">
    <property type="entry name" value="Essential meiotic structure-specific endonuclease 1"/>
    <property type="match status" value="1"/>
</dbReference>
<dbReference type="GO" id="GO:0006281">
    <property type="term" value="P:DNA repair"/>
    <property type="evidence" value="ECO:0007669"/>
    <property type="project" value="UniProtKB-KW"/>
</dbReference>
<evidence type="ECO:0000313" key="8">
    <source>
        <dbReference type="Proteomes" id="UP000236370"/>
    </source>
</evidence>
<evidence type="ECO:0000256" key="1">
    <source>
        <dbReference type="ARBA" id="ARBA00004123"/>
    </source>
</evidence>
<dbReference type="GO" id="GO:0006310">
    <property type="term" value="P:DNA recombination"/>
    <property type="evidence" value="ECO:0007669"/>
    <property type="project" value="UniProtKB-KW"/>
</dbReference>
<dbReference type="EMBL" id="NBAG03000258">
    <property type="protein sequence ID" value="PNI58482.1"/>
    <property type="molecule type" value="Genomic_DNA"/>
</dbReference>
<evidence type="ECO:0000256" key="2">
    <source>
        <dbReference type="ARBA" id="ARBA00022763"/>
    </source>
</evidence>
<accession>A0A2J8MG43</accession>
<dbReference type="PANTHER" id="PTHR21077:SF7">
    <property type="entry name" value="CROSSOVER JUNCTION ENDONUCLEASE EME1"/>
    <property type="match status" value="1"/>
</dbReference>
<gene>
    <name evidence="7" type="ORF">CK820_G0021034</name>
</gene>
<evidence type="ECO:0000256" key="3">
    <source>
        <dbReference type="ARBA" id="ARBA00023172"/>
    </source>
</evidence>
<evidence type="ECO:0000256" key="4">
    <source>
        <dbReference type="ARBA" id="ARBA00023204"/>
    </source>
</evidence>
<dbReference type="AlphaFoldDB" id="A0A2J8MG43"/>
<comment type="caution">
    <text evidence="7">The sequence shown here is derived from an EMBL/GenBank/DDBJ whole genome shotgun (WGS) entry which is preliminary data.</text>
</comment>
<comment type="subcellular location">
    <subcellularLocation>
        <location evidence="1">Nucleus</location>
    </subcellularLocation>
</comment>
<dbReference type="Gene3D" id="3.40.1620.30">
    <property type="entry name" value="ERCC4, Mus81-Eme1 complex, nuclease domain, subdomain 1"/>
    <property type="match status" value="1"/>
</dbReference>
<dbReference type="InterPro" id="IPR043086">
    <property type="entry name" value="EME1_nucdom_sub1"/>
</dbReference>
<reference evidence="7 8" key="1">
    <citation type="submission" date="2017-12" db="EMBL/GenBank/DDBJ databases">
        <title>High-resolution comparative analysis of great ape genomes.</title>
        <authorList>
            <person name="Pollen A."/>
            <person name="Hastie A."/>
            <person name="Hormozdiari F."/>
            <person name="Dougherty M."/>
            <person name="Liu R."/>
            <person name="Chaisson M."/>
            <person name="Hoppe E."/>
            <person name="Hill C."/>
            <person name="Pang A."/>
            <person name="Hillier L."/>
            <person name="Baker C."/>
            <person name="Armstrong J."/>
            <person name="Shendure J."/>
            <person name="Paten B."/>
            <person name="Wilson R."/>
            <person name="Chao H."/>
            <person name="Schneider V."/>
            <person name="Ventura M."/>
            <person name="Kronenberg Z."/>
            <person name="Murali S."/>
            <person name="Gordon D."/>
            <person name="Cantsilieris S."/>
            <person name="Munson K."/>
            <person name="Nelson B."/>
            <person name="Raja A."/>
            <person name="Underwood J."/>
            <person name="Diekhans M."/>
            <person name="Fiddes I."/>
            <person name="Haussler D."/>
            <person name="Eichler E."/>
        </authorList>
    </citation>
    <scope>NUCLEOTIDE SEQUENCE [LARGE SCALE GENOMIC DNA]</scope>
    <source>
        <strain evidence="7">Yerkes chimp pedigree #C0471</strain>
    </source>
</reference>
<feature type="region of interest" description="Disordered" evidence="6">
    <location>
        <begin position="1"/>
        <end position="42"/>
    </location>
</feature>
<keyword evidence="2" id="KW-0227">DNA damage</keyword>
<protein>
    <submittedName>
        <fullName evidence="7">EME1 isoform 9</fullName>
    </submittedName>
</protein>
<proteinExistence type="predicted"/>
<organism evidence="7 8">
    <name type="scientific">Pan troglodytes</name>
    <name type="common">Chimpanzee</name>
    <dbReference type="NCBI Taxonomy" id="9598"/>
    <lineage>
        <taxon>Eukaryota</taxon>
        <taxon>Metazoa</taxon>
        <taxon>Chordata</taxon>
        <taxon>Craniata</taxon>
        <taxon>Vertebrata</taxon>
        <taxon>Euteleostomi</taxon>
        <taxon>Mammalia</taxon>
        <taxon>Eutheria</taxon>
        <taxon>Euarchontoglires</taxon>
        <taxon>Primates</taxon>
        <taxon>Haplorrhini</taxon>
        <taxon>Catarrhini</taxon>
        <taxon>Hominidae</taxon>
        <taxon>Pan</taxon>
    </lineage>
</organism>
<dbReference type="Proteomes" id="UP000236370">
    <property type="component" value="Unassembled WGS sequence"/>
</dbReference>
<feature type="compositionally biased region" description="Basic and acidic residues" evidence="6">
    <location>
        <begin position="26"/>
        <end position="42"/>
    </location>
</feature>
<feature type="non-terminal residue" evidence="7">
    <location>
        <position position="171"/>
    </location>
</feature>
<dbReference type="PANTHER" id="PTHR21077">
    <property type="entry name" value="EME1 PROTEIN"/>
    <property type="match status" value="1"/>
</dbReference>
<evidence type="ECO:0000256" key="5">
    <source>
        <dbReference type="ARBA" id="ARBA00023242"/>
    </source>
</evidence>
<dbReference type="GO" id="GO:0048476">
    <property type="term" value="C:Holliday junction resolvase complex"/>
    <property type="evidence" value="ECO:0007669"/>
    <property type="project" value="InterPro"/>
</dbReference>
<sequence>MALKKSSPSLDSGDSDSEELPTFAFLKKEPSSTKRRQPEREEKIVVVDISDCEASCPPAPELLSPPVPDIAETVTQTQPVRLLSSESEDEEEFIPLAQRLTLLLQMEGGGQLLGALQTMECRCVIEAQAVPCSVTWRRRAGPSERGLGGGSNSTGVAPGRGICVHDRQWKA</sequence>
<keyword evidence="3" id="KW-0233">DNA recombination</keyword>
<evidence type="ECO:0000313" key="7">
    <source>
        <dbReference type="EMBL" id="PNI58482.1"/>
    </source>
</evidence>
<evidence type="ECO:0000256" key="6">
    <source>
        <dbReference type="SAM" id="MobiDB-lite"/>
    </source>
</evidence>
<feature type="compositionally biased region" description="Low complexity" evidence="6">
    <location>
        <begin position="1"/>
        <end position="12"/>
    </location>
</feature>
<dbReference type="GO" id="GO:0005634">
    <property type="term" value="C:nucleus"/>
    <property type="evidence" value="ECO:0007669"/>
    <property type="project" value="UniProtKB-SubCell"/>
</dbReference>
<keyword evidence="4" id="KW-0234">DNA repair</keyword>